<dbReference type="Proteomes" id="UP000249557">
    <property type="component" value="Unassembled WGS sequence"/>
</dbReference>
<evidence type="ECO:0000259" key="1">
    <source>
        <dbReference type="Pfam" id="PF01471"/>
    </source>
</evidence>
<comment type="caution">
    <text evidence="2">The sequence shown here is derived from an EMBL/GenBank/DDBJ whole genome shotgun (WGS) entry which is preliminary data.</text>
</comment>
<dbReference type="InterPro" id="IPR002477">
    <property type="entry name" value="Peptidoglycan-bd-like"/>
</dbReference>
<dbReference type="SUPFAM" id="SSF47090">
    <property type="entry name" value="PGBD-like"/>
    <property type="match status" value="1"/>
</dbReference>
<dbReference type="Pfam" id="PF01471">
    <property type="entry name" value="PG_binding_1"/>
    <property type="match status" value="1"/>
</dbReference>
<reference evidence="2 3" key="1">
    <citation type="submission" date="2017-08" db="EMBL/GenBank/DDBJ databases">
        <title>Infants hospitalized years apart are colonized by the same room-sourced microbial strains.</title>
        <authorList>
            <person name="Brooks B."/>
            <person name="Olm M.R."/>
            <person name="Firek B.A."/>
            <person name="Baker R."/>
            <person name="Thomas B.C."/>
            <person name="Morowitz M.J."/>
            <person name="Banfield J.F."/>
        </authorList>
    </citation>
    <scope>NUCLEOTIDE SEQUENCE [LARGE SCALE GENOMIC DNA]</scope>
    <source>
        <strain evidence="2">S2_018_000_R2_104</strain>
    </source>
</reference>
<dbReference type="InterPro" id="IPR036365">
    <property type="entry name" value="PGBD-like_sf"/>
</dbReference>
<dbReference type="Gene3D" id="1.10.101.10">
    <property type="entry name" value="PGBD-like superfamily/PGBD"/>
    <property type="match status" value="1"/>
</dbReference>
<evidence type="ECO:0000313" key="2">
    <source>
        <dbReference type="EMBL" id="PZO85387.1"/>
    </source>
</evidence>
<evidence type="ECO:0000313" key="3">
    <source>
        <dbReference type="Proteomes" id="UP000249557"/>
    </source>
</evidence>
<proteinExistence type="predicted"/>
<feature type="domain" description="Peptidoglycan binding-like" evidence="1">
    <location>
        <begin position="17"/>
        <end position="69"/>
    </location>
</feature>
<protein>
    <recommendedName>
        <fullName evidence="1">Peptidoglycan binding-like domain-containing protein</fullName>
    </recommendedName>
</protein>
<dbReference type="EMBL" id="QFNK01000150">
    <property type="protein sequence ID" value="PZO85387.1"/>
    <property type="molecule type" value="Genomic_DNA"/>
</dbReference>
<accession>A0A2W4ZWD7</accession>
<organism evidence="2 3">
    <name type="scientific">Micavibrio aeruginosavorus</name>
    <dbReference type="NCBI Taxonomy" id="349221"/>
    <lineage>
        <taxon>Bacteria</taxon>
        <taxon>Pseudomonadati</taxon>
        <taxon>Bdellovibrionota</taxon>
        <taxon>Bdellovibrionia</taxon>
        <taxon>Bdellovibrionales</taxon>
        <taxon>Pseudobdellovibrionaceae</taxon>
        <taxon>Micavibrio</taxon>
    </lineage>
</organism>
<gene>
    <name evidence="2" type="ORF">DI626_07555</name>
</gene>
<sequence length="146" mass="16756">MITIKDPLGADYNMNLEDVFKVKKILQDKGYYKVPDYGLTPYPDTRLFIAIKAFQKDNNLKIDGVISPNGQTIKALNDKDQPHMPGVQGPIMRCPRCGATSRRINGRFMSRLHRQDAIGNLEYLLLYNLVDARQNIHTRYQKDGCR</sequence>
<name>A0A2W4ZWD7_9BACT</name>
<dbReference type="AlphaFoldDB" id="A0A2W4ZWD7"/>
<dbReference type="InterPro" id="IPR036366">
    <property type="entry name" value="PGBDSf"/>
</dbReference>